<dbReference type="GO" id="GO:0031179">
    <property type="term" value="P:peptide modification"/>
    <property type="evidence" value="ECO:0007669"/>
    <property type="project" value="InterPro"/>
</dbReference>
<name>A0A7H0IQ99_9ACTN</name>
<dbReference type="Gene3D" id="1.50.10.20">
    <property type="match status" value="1"/>
</dbReference>
<evidence type="ECO:0000256" key="1">
    <source>
        <dbReference type="PIRSR" id="PIRSR607822-1"/>
    </source>
</evidence>
<dbReference type="Proteomes" id="UP000516052">
    <property type="component" value="Chromosome"/>
</dbReference>
<dbReference type="PRINTS" id="PR01950">
    <property type="entry name" value="LANCSUPER"/>
</dbReference>
<protein>
    <submittedName>
        <fullName evidence="3">Lanthionine synthetase</fullName>
    </submittedName>
</protein>
<dbReference type="NCBIfam" id="TIGR03891">
    <property type="entry name" value="thiopep_ocin"/>
    <property type="match status" value="1"/>
</dbReference>
<dbReference type="KEGG" id="sroi:IAG44_39825"/>
<evidence type="ECO:0000313" key="4">
    <source>
        <dbReference type="Proteomes" id="UP000516052"/>
    </source>
</evidence>
<accession>A0A7H0IQ99</accession>
<dbReference type="SUPFAM" id="SSF158745">
    <property type="entry name" value="LanC-like"/>
    <property type="match status" value="1"/>
</dbReference>
<reference evidence="3 4" key="1">
    <citation type="submission" date="2020-08" db="EMBL/GenBank/DDBJ databases">
        <title>A novel species.</title>
        <authorList>
            <person name="Gao J."/>
        </authorList>
    </citation>
    <scope>NUCLEOTIDE SEQUENCE [LARGE SCALE GENOMIC DNA]</scope>
    <source>
        <strain evidence="3 4">CRXT-G-22</strain>
    </source>
</reference>
<dbReference type="Pfam" id="PF05147">
    <property type="entry name" value="LANC_like"/>
    <property type="match status" value="1"/>
</dbReference>
<proteinExistence type="predicted"/>
<dbReference type="EMBL" id="CP060828">
    <property type="protein sequence ID" value="QNP74965.1"/>
    <property type="molecule type" value="Genomic_DNA"/>
</dbReference>
<dbReference type="SMART" id="SM01260">
    <property type="entry name" value="LANC_like"/>
    <property type="match status" value="1"/>
</dbReference>
<dbReference type="InterPro" id="IPR007822">
    <property type="entry name" value="LANC-like"/>
</dbReference>
<dbReference type="Pfam" id="PF14028">
    <property type="entry name" value="Lant_dehydr_C"/>
    <property type="match status" value="1"/>
</dbReference>
<dbReference type="CDD" id="cd04793">
    <property type="entry name" value="LanC"/>
    <property type="match status" value="1"/>
</dbReference>
<sequence length="575" mass="61588">MTSPTWRQVNATFPNWKRAETDALAGLAPLLSAAEDKGTLNAWFFIRKRPCWRVRYLTTPGAHDPIGKSLDALLAEGTITAWTEIIYEPETHTFGGTEAMASAHRFFHRDSRGIINSLWNGAGGHHRETSLMLCSLMMRARRARLDLPEDPVTHSPALKATKAVADLLATPETAPVSPDMTTTHRQHLAYGPTGIALLHIERAACGLGPWRRAHDWLVVATRLPFISGPDSHPYYGAPALAYVVACAAAHRTGLYQGPLVSLDAQITADAGRRLDAAHRRLDAGLLPQLAEFDTIRGLSGYGAYLLRRDPDGPALRAVLDYCVRLTEPITDRDDVLPGWWTASGSSGHPDETFPGGHANTGLAHGIGGVLALLALSARQGIRVSGQHDAVRTILAWLDRWQEESGHGPAWPYWITRAELRDAQPAPYVPRRPSWCYGTAGVARAQQLAALALNDSRRQIEAENALVGALTDTAQLKATTDHGLCYGTAGLAHIASRMSDGAHPSTAGQLRALVPALHANVCPAGTDPANFASALLHAPDAGPGFLNGAAGIALALHSPATAQTPRSAWDACLLIA</sequence>
<organism evidence="3 4">
    <name type="scientific">Streptomyces roseirectus</name>
    <dbReference type="NCBI Taxonomy" id="2768066"/>
    <lineage>
        <taxon>Bacteria</taxon>
        <taxon>Bacillati</taxon>
        <taxon>Actinomycetota</taxon>
        <taxon>Actinomycetes</taxon>
        <taxon>Kitasatosporales</taxon>
        <taxon>Streptomycetaceae</taxon>
        <taxon>Streptomyces</taxon>
    </lineage>
</organism>
<dbReference type="InterPro" id="IPR023809">
    <property type="entry name" value="Thiopep_bacteriocin_synth_dom"/>
</dbReference>
<evidence type="ECO:0000259" key="2">
    <source>
        <dbReference type="Pfam" id="PF14028"/>
    </source>
</evidence>
<dbReference type="AlphaFoldDB" id="A0A7H0IQ99"/>
<dbReference type="InterPro" id="IPR033889">
    <property type="entry name" value="LanC"/>
</dbReference>
<feature type="binding site" evidence="1">
    <location>
        <position position="484"/>
    </location>
    <ligand>
        <name>Zn(2+)</name>
        <dbReference type="ChEBI" id="CHEBI:29105"/>
    </ligand>
</feature>
<evidence type="ECO:0000313" key="3">
    <source>
        <dbReference type="EMBL" id="QNP74965.1"/>
    </source>
</evidence>
<dbReference type="RefSeq" id="WP_187751888.1">
    <property type="nucleotide sequence ID" value="NZ_CP060828.1"/>
</dbReference>
<dbReference type="GO" id="GO:0046872">
    <property type="term" value="F:metal ion binding"/>
    <property type="evidence" value="ECO:0007669"/>
    <property type="project" value="UniProtKB-KW"/>
</dbReference>
<keyword evidence="4" id="KW-1185">Reference proteome</keyword>
<feature type="binding site" evidence="1">
    <location>
        <position position="435"/>
    </location>
    <ligand>
        <name>Zn(2+)</name>
        <dbReference type="ChEBI" id="CHEBI:29105"/>
    </ligand>
</feature>
<keyword evidence="1" id="KW-0479">Metal-binding</keyword>
<gene>
    <name evidence="3" type="ORF">IAG44_39825</name>
</gene>
<feature type="domain" description="Thiopeptide-type bacteriocin biosynthesis" evidence="2">
    <location>
        <begin position="24"/>
        <end position="149"/>
    </location>
</feature>
<dbReference type="PRINTS" id="PR01955">
    <property type="entry name" value="LANCFRANKIA"/>
</dbReference>
<keyword evidence="1" id="KW-0862">Zinc</keyword>